<dbReference type="EMBL" id="JACHMI010000001">
    <property type="protein sequence ID" value="MBB6552658.1"/>
    <property type="molecule type" value="Genomic_DNA"/>
</dbReference>
<organism evidence="2 3">
    <name type="scientific">Nonomuraea rubra</name>
    <dbReference type="NCBI Taxonomy" id="46180"/>
    <lineage>
        <taxon>Bacteria</taxon>
        <taxon>Bacillati</taxon>
        <taxon>Actinomycetota</taxon>
        <taxon>Actinomycetes</taxon>
        <taxon>Streptosporangiales</taxon>
        <taxon>Streptosporangiaceae</taxon>
        <taxon>Nonomuraea</taxon>
    </lineage>
</organism>
<dbReference type="Proteomes" id="UP000565579">
    <property type="component" value="Unassembled WGS sequence"/>
</dbReference>
<keyword evidence="3" id="KW-1185">Reference proteome</keyword>
<evidence type="ECO:0000313" key="3">
    <source>
        <dbReference type="Proteomes" id="UP000565579"/>
    </source>
</evidence>
<reference evidence="2 3" key="1">
    <citation type="submission" date="2020-08" db="EMBL/GenBank/DDBJ databases">
        <title>Sequencing the genomes of 1000 actinobacteria strains.</title>
        <authorList>
            <person name="Klenk H.-P."/>
        </authorList>
    </citation>
    <scope>NUCLEOTIDE SEQUENCE [LARGE SCALE GENOMIC DNA]</scope>
    <source>
        <strain evidence="2 3">DSM 43768</strain>
    </source>
</reference>
<dbReference type="RefSeq" id="WP_185106555.1">
    <property type="nucleotide sequence ID" value="NZ_JACHMI010000001.1"/>
</dbReference>
<evidence type="ECO:0000313" key="2">
    <source>
        <dbReference type="EMBL" id="MBB6552658.1"/>
    </source>
</evidence>
<accession>A0A7X0U2I2</accession>
<proteinExistence type="predicted"/>
<dbReference type="AlphaFoldDB" id="A0A7X0U2I2"/>
<name>A0A7X0U2I2_9ACTN</name>
<comment type="caution">
    <text evidence="2">The sequence shown here is derived from an EMBL/GenBank/DDBJ whole genome shotgun (WGS) entry which is preliminary data.</text>
</comment>
<sequence length="73" mass="7990">MMFVVREVAVGGDDEQVSPPHRRGRVDGLQNDALPERIGRSQLAIFGERLGHLTTSGPEIMRSSRSSTVTEKA</sequence>
<protein>
    <submittedName>
        <fullName evidence="2">Uncharacterized protein</fullName>
    </submittedName>
</protein>
<feature type="region of interest" description="Disordered" evidence="1">
    <location>
        <begin position="7"/>
        <end position="28"/>
    </location>
</feature>
<gene>
    <name evidence="2" type="ORF">HD593_007453</name>
</gene>
<evidence type="ECO:0000256" key="1">
    <source>
        <dbReference type="SAM" id="MobiDB-lite"/>
    </source>
</evidence>
<feature type="region of interest" description="Disordered" evidence="1">
    <location>
        <begin position="54"/>
        <end position="73"/>
    </location>
</feature>